<evidence type="ECO:0000256" key="1">
    <source>
        <dbReference type="SAM" id="MobiDB-lite"/>
    </source>
</evidence>
<reference evidence="2" key="1">
    <citation type="submission" date="2025-08" db="UniProtKB">
        <authorList>
            <consortium name="Ensembl"/>
        </authorList>
    </citation>
    <scope>IDENTIFICATION</scope>
</reference>
<dbReference type="SUPFAM" id="SSF48065">
    <property type="entry name" value="DBL homology domain (DH-domain)"/>
    <property type="match status" value="1"/>
</dbReference>
<protein>
    <recommendedName>
        <fullName evidence="4">DH domain-containing protein</fullName>
    </recommendedName>
</protein>
<dbReference type="GeneTree" id="ENSGT01000000215962"/>
<accession>A0A3B5KQ82</accession>
<dbReference type="Ensembl" id="ENSXCOT00000000020.1">
    <property type="protein sequence ID" value="ENSXCOP00000000020.1"/>
    <property type="gene ID" value="ENSXCOG00000000017.1"/>
</dbReference>
<dbReference type="InterPro" id="IPR035899">
    <property type="entry name" value="DBL_dom_sf"/>
</dbReference>
<sequence length="107" mass="12131">VGCKPYPDDDGGGNEGQHENGVHVVKDSDRQQRLRLCVLNEILNTERDYVRTLLFLQSVSLTFTPPRSLSVACDVTDRVSAACLHIFISLYLHVQPLRKRHKSLIFL</sequence>
<evidence type="ECO:0000313" key="3">
    <source>
        <dbReference type="Proteomes" id="UP000261380"/>
    </source>
</evidence>
<feature type="region of interest" description="Disordered" evidence="1">
    <location>
        <begin position="1"/>
        <end position="28"/>
    </location>
</feature>
<proteinExistence type="predicted"/>
<dbReference type="AlphaFoldDB" id="A0A3B5KQ82"/>
<name>A0A3B5KQ82_9TELE</name>
<dbReference type="STRING" id="32473.ENSXCOP00000000020"/>
<dbReference type="Proteomes" id="UP000261380">
    <property type="component" value="Unplaced"/>
</dbReference>
<feature type="compositionally biased region" description="Basic and acidic residues" evidence="1">
    <location>
        <begin position="16"/>
        <end position="28"/>
    </location>
</feature>
<reference evidence="2" key="2">
    <citation type="submission" date="2025-09" db="UniProtKB">
        <authorList>
            <consortium name="Ensembl"/>
        </authorList>
    </citation>
    <scope>IDENTIFICATION</scope>
</reference>
<evidence type="ECO:0000313" key="2">
    <source>
        <dbReference type="Ensembl" id="ENSXCOP00000000020.1"/>
    </source>
</evidence>
<organism evidence="2 3">
    <name type="scientific">Xiphophorus couchianus</name>
    <name type="common">Monterrey platyfish</name>
    <dbReference type="NCBI Taxonomy" id="32473"/>
    <lineage>
        <taxon>Eukaryota</taxon>
        <taxon>Metazoa</taxon>
        <taxon>Chordata</taxon>
        <taxon>Craniata</taxon>
        <taxon>Vertebrata</taxon>
        <taxon>Euteleostomi</taxon>
        <taxon>Actinopterygii</taxon>
        <taxon>Neopterygii</taxon>
        <taxon>Teleostei</taxon>
        <taxon>Neoteleostei</taxon>
        <taxon>Acanthomorphata</taxon>
        <taxon>Ovalentaria</taxon>
        <taxon>Atherinomorphae</taxon>
        <taxon>Cyprinodontiformes</taxon>
        <taxon>Poeciliidae</taxon>
        <taxon>Poeciliinae</taxon>
        <taxon>Xiphophorus</taxon>
    </lineage>
</organism>
<dbReference type="Gene3D" id="1.20.900.10">
    <property type="entry name" value="Dbl homology (DH) domain"/>
    <property type="match status" value="1"/>
</dbReference>
<keyword evidence="3" id="KW-1185">Reference proteome</keyword>
<evidence type="ECO:0008006" key="4">
    <source>
        <dbReference type="Google" id="ProtNLM"/>
    </source>
</evidence>